<dbReference type="PROSITE" id="PS51123">
    <property type="entry name" value="OMPA_2"/>
    <property type="match status" value="1"/>
</dbReference>
<dbReference type="CDD" id="cd07185">
    <property type="entry name" value="OmpA_C-like"/>
    <property type="match status" value="1"/>
</dbReference>
<evidence type="ECO:0000256" key="1">
    <source>
        <dbReference type="ARBA" id="ARBA00004442"/>
    </source>
</evidence>
<dbReference type="Gene3D" id="1.25.40.10">
    <property type="entry name" value="Tetratricopeptide repeat domain"/>
    <property type="match status" value="1"/>
</dbReference>
<keyword evidence="8" id="KW-1185">Reference proteome</keyword>
<dbReference type="SUPFAM" id="SSF103088">
    <property type="entry name" value="OmpA-like"/>
    <property type="match status" value="1"/>
</dbReference>
<reference evidence="7 8" key="1">
    <citation type="submission" date="2018-06" db="EMBL/GenBank/DDBJ databases">
        <title>The draft genome sequence of Crocinitomix sp. SM1701.</title>
        <authorList>
            <person name="Zhang X."/>
        </authorList>
    </citation>
    <scope>NUCLEOTIDE SEQUENCE [LARGE SCALE GENOMIC DNA]</scope>
    <source>
        <strain evidence="7 8">SM1701</strain>
    </source>
</reference>
<accession>A0A2W1NFP7</accession>
<dbReference type="InterPro" id="IPR011990">
    <property type="entry name" value="TPR-like_helical_dom_sf"/>
</dbReference>
<dbReference type="SUPFAM" id="SSF82171">
    <property type="entry name" value="DPP6 N-terminal domain-like"/>
    <property type="match status" value="1"/>
</dbReference>
<dbReference type="InterPro" id="IPR011042">
    <property type="entry name" value="6-blade_b-propeller_TolB-like"/>
</dbReference>
<feature type="region of interest" description="Disordered" evidence="5">
    <location>
        <begin position="881"/>
        <end position="918"/>
    </location>
</feature>
<dbReference type="InterPro" id="IPR036737">
    <property type="entry name" value="OmpA-like_sf"/>
</dbReference>
<dbReference type="AlphaFoldDB" id="A0A2W1NFP7"/>
<dbReference type="Proteomes" id="UP000249248">
    <property type="component" value="Unassembled WGS sequence"/>
</dbReference>
<feature type="domain" description="OmpA-like" evidence="6">
    <location>
        <begin position="795"/>
        <end position="918"/>
    </location>
</feature>
<feature type="compositionally biased region" description="Basic and acidic residues" evidence="5">
    <location>
        <begin position="900"/>
        <end position="912"/>
    </location>
</feature>
<evidence type="ECO:0000256" key="3">
    <source>
        <dbReference type="ARBA" id="ARBA00023237"/>
    </source>
</evidence>
<evidence type="ECO:0000313" key="7">
    <source>
        <dbReference type="EMBL" id="PZE16846.1"/>
    </source>
</evidence>
<comment type="caution">
    <text evidence="7">The sequence shown here is derived from an EMBL/GenBank/DDBJ whole genome shotgun (WGS) entry which is preliminary data.</text>
</comment>
<dbReference type="InterPro" id="IPR011659">
    <property type="entry name" value="WD40"/>
</dbReference>
<dbReference type="EMBL" id="QKSB01000006">
    <property type="protein sequence ID" value="PZE16846.1"/>
    <property type="molecule type" value="Genomic_DNA"/>
</dbReference>
<gene>
    <name evidence="7" type="ORF">DNU06_11355</name>
</gene>
<evidence type="ECO:0000256" key="2">
    <source>
        <dbReference type="ARBA" id="ARBA00023136"/>
    </source>
</evidence>
<evidence type="ECO:0000259" key="6">
    <source>
        <dbReference type="PROSITE" id="PS51123"/>
    </source>
</evidence>
<evidence type="ECO:0000313" key="8">
    <source>
        <dbReference type="Proteomes" id="UP000249248"/>
    </source>
</evidence>
<dbReference type="PANTHER" id="PTHR30329">
    <property type="entry name" value="STATOR ELEMENT OF FLAGELLAR MOTOR COMPLEX"/>
    <property type="match status" value="1"/>
</dbReference>
<dbReference type="Pfam" id="PF07676">
    <property type="entry name" value="PD40"/>
    <property type="match status" value="1"/>
</dbReference>
<keyword evidence="2 4" id="KW-0472">Membrane</keyword>
<dbReference type="PANTHER" id="PTHR30329:SF21">
    <property type="entry name" value="LIPOPROTEIN YIAD-RELATED"/>
    <property type="match status" value="1"/>
</dbReference>
<dbReference type="InterPro" id="IPR006664">
    <property type="entry name" value="OMP_bac"/>
</dbReference>
<protein>
    <recommendedName>
        <fullName evidence="6">OmpA-like domain-containing protein</fullName>
    </recommendedName>
</protein>
<dbReference type="SUPFAM" id="SSF48452">
    <property type="entry name" value="TPR-like"/>
    <property type="match status" value="1"/>
</dbReference>
<dbReference type="InterPro" id="IPR050330">
    <property type="entry name" value="Bact_OuterMem_StrucFunc"/>
</dbReference>
<dbReference type="InterPro" id="IPR006665">
    <property type="entry name" value="OmpA-like"/>
</dbReference>
<evidence type="ECO:0000256" key="5">
    <source>
        <dbReference type="SAM" id="MobiDB-lite"/>
    </source>
</evidence>
<dbReference type="Gene3D" id="3.30.1330.60">
    <property type="entry name" value="OmpA-like domain"/>
    <property type="match status" value="1"/>
</dbReference>
<organism evidence="7 8">
    <name type="scientific">Putridiphycobacter roseus</name>
    <dbReference type="NCBI Taxonomy" id="2219161"/>
    <lineage>
        <taxon>Bacteria</taxon>
        <taxon>Pseudomonadati</taxon>
        <taxon>Bacteroidota</taxon>
        <taxon>Flavobacteriia</taxon>
        <taxon>Flavobacteriales</taxon>
        <taxon>Crocinitomicaceae</taxon>
        <taxon>Putridiphycobacter</taxon>
    </lineage>
</organism>
<proteinExistence type="predicted"/>
<dbReference type="GO" id="GO:0009279">
    <property type="term" value="C:cell outer membrane"/>
    <property type="evidence" value="ECO:0007669"/>
    <property type="project" value="UniProtKB-SubCell"/>
</dbReference>
<comment type="subcellular location">
    <subcellularLocation>
        <location evidence="1">Cell outer membrane</location>
    </subcellularLocation>
</comment>
<dbReference type="PRINTS" id="PR01021">
    <property type="entry name" value="OMPADOMAIN"/>
</dbReference>
<evidence type="ECO:0000256" key="4">
    <source>
        <dbReference type="PROSITE-ProRule" id="PRU00473"/>
    </source>
</evidence>
<dbReference type="Pfam" id="PF00691">
    <property type="entry name" value="OmpA"/>
    <property type="match status" value="1"/>
</dbReference>
<name>A0A2W1NFP7_9FLAO</name>
<keyword evidence="3" id="KW-0998">Cell outer membrane</keyword>
<sequence length="918" mass="105079">MFCKFNYICPRSMLINKWNIIMVKLLKSLTLLVFLILLSPSLFGQGNDWFKLKKAEKLYTYGKINGSILKYRNVLENDPNNVIANYELGRIYLINKEIYDQAEKYFEKSIHSFGEKDSLYLAYFYLAETEKLLGQYPEAIENYTFFKKYGLTKKNPKKILASDIDLKINECKLAKLAIAEKELMNIEVVNLGSDINSELSEYCSIFFNDTKQLMYTARYQDNKKERKYLDLKYYEAGYSQTDTSAPKPLRVDDAKLNRVHFSVVSKSPSGDTIVFYKDNKLWLSIKNQEGIGKPELMPEQINRSYYQPHGVFTPDQKYFIFSSSDKKIQLDLYIVELKEDGSWSEAMPLSDKINTAANEDSPFLSADGNILYFSSDKSGGFGQYDIYRSIMTNGEWGIPENMGIPINSPGNDIFFTINEDGETGFLSSNRGGGFGAMDIYMFTKKPYPTFDCDLALTNPENNVSMDLLSEPVKDQLVILDVSRTKFKDAKIRNTFWRVDGEVLKFDHVVLNYVFTSAGKHEVTAQIYGYDRKLDTYEMECVNKTIEVAEEGLLFLNIDLERKQRKGESIAMQTHVANLNYPKTATYKWYIDGVYHQEGDTMINYTFKDTGVHVVRVEASIEDQLTKEEFKTISERAIYVYDENSIYASNYIEVPEIELVDNINPTTGKVNVLQAELYNLPNDRRVFYEWYINNEVVKGRTTSLLKYDFKPLEVVKVVSYIMHEKEEPEFTLETTKIIPEFYVEDTVRADEFAHNNTALTDSIQKNSNNAKHTNNSDDSKQLEAIAGQNTIDNNPVETGALGTIKPVYFSFDKYYLSAAAKVIINNNIAILKANKGFVIVLEGNTDSFGAAAYNLRLSEKRAKAVYDYLKLKGISDDQIQGVNSNGEKLPKAANTLSNGKDNPKGRQENRRVDFTIVKR</sequence>
<dbReference type="Gene3D" id="2.120.10.30">
    <property type="entry name" value="TolB, C-terminal domain"/>
    <property type="match status" value="1"/>
</dbReference>